<name>G9ABT2_SINF1</name>
<keyword evidence="3" id="KW-0614">Plasmid</keyword>
<dbReference type="RefSeq" id="WP_014342016.1">
    <property type="nucleotide sequence ID" value="NC_016836.1"/>
</dbReference>
<proteinExistence type="predicted"/>
<keyword evidence="1" id="KW-0812">Transmembrane</keyword>
<keyword evidence="1" id="KW-1133">Transmembrane helix</keyword>
<feature type="transmembrane region" description="Helical" evidence="1">
    <location>
        <begin position="21"/>
        <end position="42"/>
    </location>
</feature>
<dbReference type="EMBL" id="HE616892">
    <property type="protein sequence ID" value="CCE98511.1"/>
    <property type="molecule type" value="Genomic_DNA"/>
</dbReference>
<keyword evidence="1" id="KW-0472">Membrane</keyword>
<evidence type="ECO:0000313" key="3">
    <source>
        <dbReference type="EMBL" id="CCE98511.1"/>
    </source>
</evidence>
<evidence type="ECO:0000256" key="1">
    <source>
        <dbReference type="SAM" id="Phobius"/>
    </source>
</evidence>
<sequence length="361" mass="39442">MMKLINYLFGRGENDDGRPGNSYRIIGGALILVGLALLSPGVMDAVIAFLNSALDLGLSLDAPWWIGLPIIFLGFVLFILGFITDHSGSHKGQFVAIRHQSFQPLAGTLPVKALPSRMRRRRIQPYDCELSSFMTGTTINPKAAVLAQQKLASHIAGVRLSDPDAALGYYGIVHIPFQFLAGCSISTYPEVLLFEHDRSNGNWTELKSGAGQNLTPKVARISDPTDPSAVVIRIEISYPVAPAEVSKIIPTGYREYKLTIANPGIDKITHYGQVEAICVLFRNILDEVHNQLSANLPIHVFYAGPVSLGFSLGRRISRTIHNQVFVYNFTAQTNPGYSWGIDVTRDAPAESMVVTPQVIGL</sequence>
<accession>G9ABT2</accession>
<gene>
    <name evidence="3" type="ordered locus">SFHH103_04020</name>
</gene>
<feature type="transmembrane region" description="Helical" evidence="1">
    <location>
        <begin position="62"/>
        <end position="83"/>
    </location>
</feature>
<dbReference type="Pfam" id="PF18145">
    <property type="entry name" value="SAVED"/>
    <property type="match status" value="1"/>
</dbReference>
<dbReference type="HOGENOM" id="CLU_771191_0_0_5"/>
<dbReference type="PATRIC" id="fig|380.5.peg.4237"/>
<dbReference type="AlphaFoldDB" id="G9ABT2"/>
<evidence type="ECO:0000313" key="4">
    <source>
        <dbReference type="Proteomes" id="UP000007735"/>
    </source>
</evidence>
<reference evidence="3 4" key="1">
    <citation type="journal article" date="2012" name="J. Bacteriol.">
        <title>Genome sequence of the soybean symbiont Sinorhizobium fredii HH103.</title>
        <authorList>
            <person name="Weidner S."/>
            <person name="Becker A."/>
            <person name="Bonilla I."/>
            <person name="Jaenicke S."/>
            <person name="Lloret J."/>
            <person name="Margaret I."/>
            <person name="Puhler A."/>
            <person name="Ruiz-Sainz J.E."/>
            <person name="Schneiker-Bekel S."/>
            <person name="Szczepanowski R."/>
            <person name="Vinardell J.M."/>
            <person name="Zehner S."/>
            <person name="Gottfert M."/>
        </authorList>
    </citation>
    <scope>NUCLEOTIDE SEQUENCE [LARGE SCALE GENOMIC DNA]</scope>
    <source>
        <strain evidence="3 4">HH103</strain>
        <plasmid evidence="4">pSfHH103b</plasmid>
    </source>
</reference>
<dbReference type="InterPro" id="IPR040836">
    <property type="entry name" value="SAVED"/>
</dbReference>
<dbReference type="KEGG" id="sfh:SFHH103_04020"/>
<feature type="domain" description="SMODS-associated and fused to various effectors" evidence="2">
    <location>
        <begin position="165"/>
        <end position="342"/>
    </location>
</feature>
<protein>
    <recommendedName>
        <fullName evidence="2">SMODS-associated and fused to various effectors domain-containing protein</fullName>
    </recommendedName>
</protein>
<evidence type="ECO:0000259" key="2">
    <source>
        <dbReference type="Pfam" id="PF18145"/>
    </source>
</evidence>
<dbReference type="Proteomes" id="UP000007735">
    <property type="component" value="Plasmid pSfHH103b"/>
</dbReference>
<geneLocation type="plasmid" evidence="3 4">
    <name>pSfHH103b</name>
</geneLocation>
<organism evidence="3 4">
    <name type="scientific">Sinorhizobium fredii (strain HH103)</name>
    <dbReference type="NCBI Taxonomy" id="1117943"/>
    <lineage>
        <taxon>Bacteria</taxon>
        <taxon>Pseudomonadati</taxon>
        <taxon>Pseudomonadota</taxon>
        <taxon>Alphaproteobacteria</taxon>
        <taxon>Hyphomicrobiales</taxon>
        <taxon>Rhizobiaceae</taxon>
        <taxon>Sinorhizobium/Ensifer group</taxon>
        <taxon>Sinorhizobium</taxon>
    </lineage>
</organism>